<organism evidence="6 7">
    <name type="scientific">Sphingomonas insulae</name>
    <dbReference type="NCBI Taxonomy" id="424800"/>
    <lineage>
        <taxon>Bacteria</taxon>
        <taxon>Pseudomonadati</taxon>
        <taxon>Pseudomonadota</taxon>
        <taxon>Alphaproteobacteria</taxon>
        <taxon>Sphingomonadales</taxon>
        <taxon>Sphingomonadaceae</taxon>
        <taxon>Sphingomonas</taxon>
    </lineage>
</organism>
<feature type="transmembrane region" description="Helical" evidence="4">
    <location>
        <begin position="132"/>
        <end position="150"/>
    </location>
</feature>
<gene>
    <name evidence="6" type="primary">prsK</name>
    <name evidence="6" type="ORF">GCM10009102_20560</name>
</gene>
<feature type="domain" description="Histidine kinase" evidence="5">
    <location>
        <begin position="478"/>
        <end position="678"/>
    </location>
</feature>
<dbReference type="InterPro" id="IPR003594">
    <property type="entry name" value="HATPase_dom"/>
</dbReference>
<keyword evidence="4" id="KW-0472">Membrane</keyword>
<dbReference type="Pfam" id="PF13492">
    <property type="entry name" value="GAF_3"/>
    <property type="match status" value="1"/>
</dbReference>
<feature type="transmembrane region" description="Helical" evidence="4">
    <location>
        <begin position="224"/>
        <end position="245"/>
    </location>
</feature>
<dbReference type="Proteomes" id="UP001500238">
    <property type="component" value="Unassembled WGS sequence"/>
</dbReference>
<dbReference type="Pfam" id="PF02518">
    <property type="entry name" value="HATPase_c"/>
    <property type="match status" value="1"/>
</dbReference>
<protein>
    <recommendedName>
        <fullName evidence="2">histidine kinase</fullName>
        <ecNumber evidence="2">2.7.13.3</ecNumber>
    </recommendedName>
</protein>
<dbReference type="SUPFAM" id="SSF55781">
    <property type="entry name" value="GAF domain-like"/>
    <property type="match status" value="1"/>
</dbReference>
<dbReference type="InterPro" id="IPR003661">
    <property type="entry name" value="HisK_dim/P_dom"/>
</dbReference>
<dbReference type="InterPro" id="IPR014265">
    <property type="entry name" value="XrtA/PrsK"/>
</dbReference>
<dbReference type="EMBL" id="BAAAES010000008">
    <property type="protein sequence ID" value="GAA0669907.1"/>
    <property type="molecule type" value="Genomic_DNA"/>
</dbReference>
<dbReference type="CDD" id="cd00082">
    <property type="entry name" value="HisKA"/>
    <property type="match status" value="1"/>
</dbReference>
<evidence type="ECO:0000259" key="5">
    <source>
        <dbReference type="PROSITE" id="PS50109"/>
    </source>
</evidence>
<dbReference type="PANTHER" id="PTHR43547">
    <property type="entry name" value="TWO-COMPONENT HISTIDINE KINASE"/>
    <property type="match status" value="1"/>
</dbReference>
<accession>A0ABN1HVT2</accession>
<dbReference type="InterPro" id="IPR029016">
    <property type="entry name" value="GAF-like_dom_sf"/>
</dbReference>
<dbReference type="PROSITE" id="PS50109">
    <property type="entry name" value="HIS_KIN"/>
    <property type="match status" value="1"/>
</dbReference>
<keyword evidence="3" id="KW-0597">Phosphoprotein</keyword>
<name>A0ABN1HVT2_9SPHN</name>
<dbReference type="Gene3D" id="3.30.450.40">
    <property type="match status" value="1"/>
</dbReference>
<feature type="transmembrane region" description="Helical" evidence="4">
    <location>
        <begin position="89"/>
        <end position="112"/>
    </location>
</feature>
<dbReference type="NCBIfam" id="TIGR02916">
    <property type="entry name" value="PEP_his_kin"/>
    <property type="match status" value="1"/>
</dbReference>
<keyword evidence="7" id="KW-1185">Reference proteome</keyword>
<dbReference type="RefSeq" id="WP_163956831.1">
    <property type="nucleotide sequence ID" value="NZ_BAAAES010000008.1"/>
</dbReference>
<proteinExistence type="predicted"/>
<evidence type="ECO:0000256" key="3">
    <source>
        <dbReference type="ARBA" id="ARBA00022553"/>
    </source>
</evidence>
<feature type="transmembrane region" description="Helical" evidence="4">
    <location>
        <begin position="191"/>
        <end position="212"/>
    </location>
</feature>
<feature type="transmembrane region" description="Helical" evidence="4">
    <location>
        <begin position="43"/>
        <end position="68"/>
    </location>
</feature>
<dbReference type="GO" id="GO:0016301">
    <property type="term" value="F:kinase activity"/>
    <property type="evidence" value="ECO:0007669"/>
    <property type="project" value="UniProtKB-KW"/>
</dbReference>
<feature type="transmembrane region" description="Helical" evidence="4">
    <location>
        <begin position="257"/>
        <end position="280"/>
    </location>
</feature>
<dbReference type="SMART" id="SM00387">
    <property type="entry name" value="HATPase_c"/>
    <property type="match status" value="1"/>
</dbReference>
<keyword evidence="6" id="KW-0808">Transferase</keyword>
<sequence length="684" mass="72177">MTAALILWGHALAALAFGGLAIAWLRQPYAASAQPWPRVTLVVAYTVTALWALAVAGIGASDVVVRLAESLRNLAWLAVLAVMVRTARTGTVAVFAVYAAAAAITVMAGMLAVIETMPLDTDVQMALAGTRLIARMLVAVVGLVLVHQIGSGAGFGRSRSSGPLLAAIAGIWGIDLLVTTLGYGLGTLPPSALALRGFVMTGVACVLAVGMRRGDRGLAMSHGIALRLVSIAGIMLYAGVTILLTEIAERYAGDTVRVVQTAIVLGATTALATLLSTPWLRAWAKVKLAKHFFRHRYDYRTEWQRFTATLGTPVAPVGEAADPLERRIVRAIADLIDAPAGLLLVPDGNGLGPAAAWHWADAGSADAALRDHLGESARIVELDQVRRGDAPEGEAAAIPGWMLDHPDAWALVPLIHGTSLIGVILLGRPPLDRALDWEDLDLLRVAGRQAASHLAEDRAHAALADAARFDEFNRRFAFIMHDIKNLVSGVSLVARNAERHADNPDFRADMIATLKDSAARMNALLARLSQHHRATPEPSQPVDVAALALRLATERRAQHPVTIAGAGLAFAQPGRLEQLLGHLLQNAIEASAPGVAIGIVVGPNAGRIHVDVIDHGCGMSAVFIRDQLFRPFASSKPAGFGIGAYEARELAAGMGGVLEVTSREGEGTRFRLILPAAHAMEQAA</sequence>
<keyword evidence="4" id="KW-0812">Transmembrane</keyword>
<evidence type="ECO:0000256" key="1">
    <source>
        <dbReference type="ARBA" id="ARBA00000085"/>
    </source>
</evidence>
<dbReference type="InterPro" id="IPR004358">
    <property type="entry name" value="Sig_transdc_His_kin-like_C"/>
</dbReference>
<evidence type="ECO:0000313" key="7">
    <source>
        <dbReference type="Proteomes" id="UP001500238"/>
    </source>
</evidence>
<evidence type="ECO:0000256" key="2">
    <source>
        <dbReference type="ARBA" id="ARBA00012438"/>
    </source>
</evidence>
<comment type="catalytic activity">
    <reaction evidence="1">
        <text>ATP + protein L-histidine = ADP + protein N-phospho-L-histidine.</text>
        <dbReference type="EC" id="2.7.13.3"/>
    </reaction>
</comment>
<dbReference type="Gene3D" id="3.30.565.10">
    <property type="entry name" value="Histidine kinase-like ATPase, C-terminal domain"/>
    <property type="match status" value="1"/>
</dbReference>
<evidence type="ECO:0000313" key="6">
    <source>
        <dbReference type="EMBL" id="GAA0669907.1"/>
    </source>
</evidence>
<keyword evidence="6" id="KW-0418">Kinase</keyword>
<dbReference type="PANTHER" id="PTHR43547:SF2">
    <property type="entry name" value="HYBRID SIGNAL TRANSDUCTION HISTIDINE KINASE C"/>
    <property type="match status" value="1"/>
</dbReference>
<keyword evidence="4" id="KW-1133">Transmembrane helix</keyword>
<reference evidence="6 7" key="1">
    <citation type="journal article" date="2019" name="Int. J. Syst. Evol. Microbiol.">
        <title>The Global Catalogue of Microorganisms (GCM) 10K type strain sequencing project: providing services to taxonomists for standard genome sequencing and annotation.</title>
        <authorList>
            <consortium name="The Broad Institute Genomics Platform"/>
            <consortium name="The Broad Institute Genome Sequencing Center for Infectious Disease"/>
            <person name="Wu L."/>
            <person name="Ma J."/>
        </authorList>
    </citation>
    <scope>NUCLEOTIDE SEQUENCE [LARGE SCALE GENOMIC DNA]</scope>
    <source>
        <strain evidence="6 7">JCM 14603</strain>
    </source>
</reference>
<dbReference type="InterPro" id="IPR003018">
    <property type="entry name" value="GAF"/>
</dbReference>
<evidence type="ECO:0000256" key="4">
    <source>
        <dbReference type="SAM" id="Phobius"/>
    </source>
</evidence>
<dbReference type="InterPro" id="IPR036890">
    <property type="entry name" value="HATPase_C_sf"/>
</dbReference>
<dbReference type="SUPFAM" id="SSF55874">
    <property type="entry name" value="ATPase domain of HSP90 chaperone/DNA topoisomerase II/histidine kinase"/>
    <property type="match status" value="1"/>
</dbReference>
<feature type="transmembrane region" description="Helical" evidence="4">
    <location>
        <begin position="162"/>
        <end position="185"/>
    </location>
</feature>
<dbReference type="EC" id="2.7.13.3" evidence="2"/>
<dbReference type="InterPro" id="IPR005467">
    <property type="entry name" value="His_kinase_dom"/>
</dbReference>
<comment type="caution">
    <text evidence="6">The sequence shown here is derived from an EMBL/GenBank/DDBJ whole genome shotgun (WGS) entry which is preliminary data.</text>
</comment>
<dbReference type="PRINTS" id="PR00344">
    <property type="entry name" value="BCTRLSENSOR"/>
</dbReference>